<evidence type="ECO:0000256" key="5">
    <source>
        <dbReference type="ARBA" id="ARBA00022692"/>
    </source>
</evidence>
<dbReference type="RefSeq" id="WP_271177743.1">
    <property type="nucleotide sequence ID" value="NZ_BAAAJO010000004.1"/>
</dbReference>
<dbReference type="Gene3D" id="3.30.460.20">
    <property type="entry name" value="CorA soluble domain-like"/>
    <property type="match status" value="1"/>
</dbReference>
<evidence type="ECO:0000256" key="1">
    <source>
        <dbReference type="ARBA" id="ARBA00004651"/>
    </source>
</evidence>
<dbReference type="Gene3D" id="1.20.58.340">
    <property type="entry name" value="Magnesium transport protein CorA, transmembrane region"/>
    <property type="match status" value="2"/>
</dbReference>
<organism evidence="13 14">
    <name type="scientific">Leifsonia poae</name>
    <dbReference type="NCBI Taxonomy" id="110933"/>
    <lineage>
        <taxon>Bacteria</taxon>
        <taxon>Bacillati</taxon>
        <taxon>Actinomycetota</taxon>
        <taxon>Actinomycetes</taxon>
        <taxon>Micrococcales</taxon>
        <taxon>Microbacteriaceae</taxon>
        <taxon>Leifsonia</taxon>
    </lineage>
</organism>
<evidence type="ECO:0000313" key="14">
    <source>
        <dbReference type="Proteomes" id="UP001142372"/>
    </source>
</evidence>
<name>A0A9W6HC66_9MICO</name>
<evidence type="ECO:0000256" key="12">
    <source>
        <dbReference type="SAM" id="Phobius"/>
    </source>
</evidence>
<gene>
    <name evidence="13" type="ORF">GCM10017584_26670</name>
</gene>
<keyword evidence="4" id="KW-1003">Cell membrane</keyword>
<keyword evidence="14" id="KW-1185">Reference proteome</keyword>
<dbReference type="EMBL" id="BSEN01000013">
    <property type="protein sequence ID" value="GLJ77093.1"/>
    <property type="molecule type" value="Genomic_DNA"/>
</dbReference>
<keyword evidence="3" id="KW-0813">Transport</keyword>
<evidence type="ECO:0000256" key="4">
    <source>
        <dbReference type="ARBA" id="ARBA00022475"/>
    </source>
</evidence>
<dbReference type="CDD" id="cd12830">
    <property type="entry name" value="MtCorA-like"/>
    <property type="match status" value="1"/>
</dbReference>
<evidence type="ECO:0000256" key="6">
    <source>
        <dbReference type="ARBA" id="ARBA00022842"/>
    </source>
</evidence>
<proteinExistence type="inferred from homology"/>
<keyword evidence="7 12" id="KW-1133">Transmembrane helix</keyword>
<comment type="subcellular location">
    <subcellularLocation>
        <location evidence="1">Cell membrane</location>
        <topology evidence="1">Multi-pass membrane protein</topology>
    </subcellularLocation>
</comment>
<protein>
    <submittedName>
        <fullName evidence="13">Magnesium transporter</fullName>
    </submittedName>
</protein>
<dbReference type="Proteomes" id="UP001142372">
    <property type="component" value="Unassembled WGS sequence"/>
</dbReference>
<dbReference type="FunFam" id="1.20.58.340:FF:000004">
    <property type="entry name" value="Magnesium transport protein CorA"/>
    <property type="match status" value="1"/>
</dbReference>
<accession>A0A9W6HC66</accession>
<dbReference type="GO" id="GO:0000287">
    <property type="term" value="F:magnesium ion binding"/>
    <property type="evidence" value="ECO:0007669"/>
    <property type="project" value="TreeGrafter"/>
</dbReference>
<dbReference type="InterPro" id="IPR045863">
    <property type="entry name" value="CorA_TM1_TM2"/>
</dbReference>
<dbReference type="GO" id="GO:0050897">
    <property type="term" value="F:cobalt ion binding"/>
    <property type="evidence" value="ECO:0007669"/>
    <property type="project" value="TreeGrafter"/>
</dbReference>
<evidence type="ECO:0000256" key="10">
    <source>
        <dbReference type="ARBA" id="ARBA00034269"/>
    </source>
</evidence>
<dbReference type="InterPro" id="IPR045861">
    <property type="entry name" value="CorA_cytoplasmic_dom"/>
</dbReference>
<dbReference type="GO" id="GO:0015087">
    <property type="term" value="F:cobalt ion transmembrane transporter activity"/>
    <property type="evidence" value="ECO:0007669"/>
    <property type="project" value="TreeGrafter"/>
</dbReference>
<dbReference type="PANTHER" id="PTHR46494">
    <property type="entry name" value="CORA FAMILY METAL ION TRANSPORTER (EUROFUNG)"/>
    <property type="match status" value="1"/>
</dbReference>
<feature type="transmembrane region" description="Helical" evidence="12">
    <location>
        <begin position="346"/>
        <end position="366"/>
    </location>
</feature>
<evidence type="ECO:0000256" key="11">
    <source>
        <dbReference type="ARBA" id="ARBA00045497"/>
    </source>
</evidence>
<sequence>MIQRRKESTSPRRMELLRRRAPAVATAIEIETPRLTRYVTGGLPAAAPSDATVADGLRFADGAPDRMTMFLYPAPTADSISELANAWNLHPLLVEDLLHAHQRPKLDRYGDVLFLVVRSARYIDESEEVDFSEFHILVRPNAVAVLCQDKRWIDGTDGTSFDEEEIMRSDRPERTLLADESLLRLGPEAVVYRLLDAIVDGYTPVLHGVAIDKEQIERQVFSGDAAAAERIYRLSQEVIDLQQATAPLAEVLHALSAGFGKYDIPDALQAYLRDVSDHLTRVNTRVTEYREALSQILSVNSTLVGQRQNEDMKKISGWAAILFAPTLIAAVYGMNFDRMPELHWTLGYPFALVLMLAFAALLYWIFKRSKWM</sequence>
<dbReference type="PANTHER" id="PTHR46494:SF1">
    <property type="entry name" value="CORA FAMILY METAL ION TRANSPORTER (EUROFUNG)"/>
    <property type="match status" value="1"/>
</dbReference>
<evidence type="ECO:0000256" key="8">
    <source>
        <dbReference type="ARBA" id="ARBA00023065"/>
    </source>
</evidence>
<evidence type="ECO:0000256" key="3">
    <source>
        <dbReference type="ARBA" id="ARBA00022448"/>
    </source>
</evidence>
<comment type="similarity">
    <text evidence="2">Belongs to the CorA metal ion transporter (MIT) (TC 1.A.35) family.</text>
</comment>
<keyword evidence="6" id="KW-0460">Magnesium</keyword>
<dbReference type="AlphaFoldDB" id="A0A9W6HC66"/>
<feature type="transmembrane region" description="Helical" evidence="12">
    <location>
        <begin position="315"/>
        <end position="334"/>
    </location>
</feature>
<evidence type="ECO:0000313" key="13">
    <source>
        <dbReference type="EMBL" id="GLJ77093.1"/>
    </source>
</evidence>
<dbReference type="SUPFAM" id="SSF144083">
    <property type="entry name" value="Magnesium transport protein CorA, transmembrane region"/>
    <property type="match status" value="1"/>
</dbReference>
<comment type="caution">
    <text evidence="13">The sequence shown here is derived from an EMBL/GenBank/DDBJ whole genome shotgun (WGS) entry which is preliminary data.</text>
</comment>
<dbReference type="Pfam" id="PF01544">
    <property type="entry name" value="CorA"/>
    <property type="match status" value="1"/>
</dbReference>
<keyword evidence="9 12" id="KW-0472">Membrane</keyword>
<reference evidence="13" key="1">
    <citation type="journal article" date="2014" name="Int. J. Syst. Evol. Microbiol.">
        <title>Complete genome sequence of Corynebacterium casei LMG S-19264T (=DSM 44701T), isolated from a smear-ripened cheese.</title>
        <authorList>
            <consortium name="US DOE Joint Genome Institute (JGI-PGF)"/>
            <person name="Walter F."/>
            <person name="Albersmeier A."/>
            <person name="Kalinowski J."/>
            <person name="Ruckert C."/>
        </authorList>
    </citation>
    <scope>NUCLEOTIDE SEQUENCE</scope>
    <source>
        <strain evidence="13">VKM Ac-1401</strain>
    </source>
</reference>
<evidence type="ECO:0000256" key="9">
    <source>
        <dbReference type="ARBA" id="ARBA00023136"/>
    </source>
</evidence>
<comment type="function">
    <text evidence="11">Mediates influx of magnesium ions. Alternates between open and closed states. Activated by low cytoplasmic Mg(2+) levels. Inactive when cytoplasmic Mg(2+) levels are high.</text>
</comment>
<evidence type="ECO:0000256" key="7">
    <source>
        <dbReference type="ARBA" id="ARBA00022989"/>
    </source>
</evidence>
<reference evidence="13" key="2">
    <citation type="submission" date="2023-01" db="EMBL/GenBank/DDBJ databases">
        <authorList>
            <person name="Sun Q."/>
            <person name="Evtushenko L."/>
        </authorList>
    </citation>
    <scope>NUCLEOTIDE SEQUENCE</scope>
    <source>
        <strain evidence="13">VKM Ac-1401</strain>
    </source>
</reference>
<dbReference type="GO" id="GO:0015095">
    <property type="term" value="F:magnesium ion transmembrane transporter activity"/>
    <property type="evidence" value="ECO:0007669"/>
    <property type="project" value="TreeGrafter"/>
</dbReference>
<evidence type="ECO:0000256" key="2">
    <source>
        <dbReference type="ARBA" id="ARBA00009765"/>
    </source>
</evidence>
<dbReference type="SUPFAM" id="SSF143865">
    <property type="entry name" value="CorA soluble domain-like"/>
    <property type="match status" value="1"/>
</dbReference>
<dbReference type="GO" id="GO:0005886">
    <property type="term" value="C:plasma membrane"/>
    <property type="evidence" value="ECO:0007669"/>
    <property type="project" value="UniProtKB-SubCell"/>
</dbReference>
<keyword evidence="5 12" id="KW-0812">Transmembrane</keyword>
<keyword evidence="8" id="KW-0406">Ion transport</keyword>
<dbReference type="InterPro" id="IPR002523">
    <property type="entry name" value="MgTranspt_CorA/ZnTranspt_ZntB"/>
</dbReference>
<comment type="catalytic activity">
    <reaction evidence="10">
        <text>Mg(2+)(in) = Mg(2+)(out)</text>
        <dbReference type="Rhea" id="RHEA:29827"/>
        <dbReference type="ChEBI" id="CHEBI:18420"/>
    </reaction>
</comment>